<dbReference type="HOGENOM" id="CLU_1807922_0_0_1"/>
<dbReference type="Proteomes" id="UP000008068">
    <property type="component" value="Unassembled WGS sequence"/>
</dbReference>
<feature type="signal peptide" evidence="1">
    <location>
        <begin position="1"/>
        <end position="22"/>
    </location>
</feature>
<protein>
    <recommendedName>
        <fullName evidence="4">Secreted protein</fullName>
    </recommendedName>
</protein>
<dbReference type="EMBL" id="GL379885">
    <property type="protein sequence ID" value="EGT60518.1"/>
    <property type="molecule type" value="Genomic_DNA"/>
</dbReference>
<proteinExistence type="predicted"/>
<accession>G0NHK1</accession>
<keyword evidence="1" id="KW-0732">Signal</keyword>
<dbReference type="OMA" id="NCKINAL"/>
<evidence type="ECO:0008006" key="4">
    <source>
        <dbReference type="Google" id="ProtNLM"/>
    </source>
</evidence>
<evidence type="ECO:0000256" key="1">
    <source>
        <dbReference type="SAM" id="SignalP"/>
    </source>
</evidence>
<sequence>MVPLRLLTFLFLSSNASKLVTGTGTGNQVQVPCEDETKTVPTTTTKSPTTSGDPCQAYPGTTAYRRQNGWFCSMNQRKIRMGQRTCRPNNRPQPKVIDPNGKGVYTINKDSSVPGLGSLSIVPTTGVATPNVRGIICGGPGDY</sequence>
<organism evidence="3">
    <name type="scientific">Caenorhabditis brenneri</name>
    <name type="common">Nematode worm</name>
    <dbReference type="NCBI Taxonomy" id="135651"/>
    <lineage>
        <taxon>Eukaryota</taxon>
        <taxon>Metazoa</taxon>
        <taxon>Ecdysozoa</taxon>
        <taxon>Nematoda</taxon>
        <taxon>Chromadorea</taxon>
        <taxon>Rhabditida</taxon>
        <taxon>Rhabditina</taxon>
        <taxon>Rhabditomorpha</taxon>
        <taxon>Rhabditoidea</taxon>
        <taxon>Rhabditidae</taxon>
        <taxon>Peloderinae</taxon>
        <taxon>Caenorhabditis</taxon>
    </lineage>
</organism>
<evidence type="ECO:0000313" key="2">
    <source>
        <dbReference type="EMBL" id="EGT60518.1"/>
    </source>
</evidence>
<dbReference type="AlphaFoldDB" id="G0NHK1"/>
<name>G0NHK1_CAEBE</name>
<evidence type="ECO:0000313" key="3">
    <source>
        <dbReference type="Proteomes" id="UP000008068"/>
    </source>
</evidence>
<dbReference type="InParanoid" id="G0NHK1"/>
<feature type="chain" id="PRO_5003404926" description="Secreted protein" evidence="1">
    <location>
        <begin position="23"/>
        <end position="143"/>
    </location>
</feature>
<reference evidence="3" key="1">
    <citation type="submission" date="2011-07" db="EMBL/GenBank/DDBJ databases">
        <authorList>
            <consortium name="Caenorhabditis brenneri Sequencing and Analysis Consortium"/>
            <person name="Wilson R.K."/>
        </authorList>
    </citation>
    <scope>NUCLEOTIDE SEQUENCE [LARGE SCALE GENOMIC DNA]</scope>
    <source>
        <strain evidence="3">PB2801</strain>
    </source>
</reference>
<keyword evidence="3" id="KW-1185">Reference proteome</keyword>
<gene>
    <name evidence="2" type="ORF">CAEBREN_20326</name>
</gene>